<name>A0ABN7WRB1_GIGMA</name>
<dbReference type="EMBL" id="CAJVQB010059190">
    <property type="protein sequence ID" value="CAG8838872.1"/>
    <property type="molecule type" value="Genomic_DNA"/>
</dbReference>
<organism evidence="2 3">
    <name type="scientific">Gigaspora margarita</name>
    <dbReference type="NCBI Taxonomy" id="4874"/>
    <lineage>
        <taxon>Eukaryota</taxon>
        <taxon>Fungi</taxon>
        <taxon>Fungi incertae sedis</taxon>
        <taxon>Mucoromycota</taxon>
        <taxon>Glomeromycotina</taxon>
        <taxon>Glomeromycetes</taxon>
        <taxon>Diversisporales</taxon>
        <taxon>Gigasporaceae</taxon>
        <taxon>Gigaspora</taxon>
    </lineage>
</organism>
<comment type="caution">
    <text evidence="2">The sequence shown here is derived from an EMBL/GenBank/DDBJ whole genome shotgun (WGS) entry which is preliminary data.</text>
</comment>
<evidence type="ECO:0000256" key="1">
    <source>
        <dbReference type="SAM" id="Phobius"/>
    </source>
</evidence>
<evidence type="ECO:0000313" key="2">
    <source>
        <dbReference type="EMBL" id="CAG8838872.1"/>
    </source>
</evidence>
<keyword evidence="3" id="KW-1185">Reference proteome</keyword>
<protein>
    <submittedName>
        <fullName evidence="2">20391_t:CDS:1</fullName>
    </submittedName>
</protein>
<feature type="non-terminal residue" evidence="2">
    <location>
        <position position="261"/>
    </location>
</feature>
<keyword evidence="1" id="KW-0812">Transmembrane</keyword>
<proteinExistence type="predicted"/>
<feature type="transmembrane region" description="Helical" evidence="1">
    <location>
        <begin position="235"/>
        <end position="255"/>
    </location>
</feature>
<accession>A0ABN7WRB1</accession>
<reference evidence="2 3" key="1">
    <citation type="submission" date="2021-06" db="EMBL/GenBank/DDBJ databases">
        <authorList>
            <person name="Kallberg Y."/>
            <person name="Tangrot J."/>
            <person name="Rosling A."/>
        </authorList>
    </citation>
    <scope>NUCLEOTIDE SEQUENCE [LARGE SCALE GENOMIC DNA]</scope>
    <source>
        <strain evidence="2 3">120-4 pot B 10/14</strain>
    </source>
</reference>
<evidence type="ECO:0000313" key="3">
    <source>
        <dbReference type="Proteomes" id="UP000789901"/>
    </source>
</evidence>
<gene>
    <name evidence="2" type="ORF">GMARGA_LOCUS34194</name>
</gene>
<keyword evidence="1" id="KW-0472">Membrane</keyword>
<keyword evidence="1" id="KW-1133">Transmembrane helix</keyword>
<dbReference type="Proteomes" id="UP000789901">
    <property type="component" value="Unassembled WGS sequence"/>
</dbReference>
<sequence>MEHAVYTHIIKIFEQLLTYHYGAFSNLIQQAFEYILEYEKVPNLLQDDPNYTSRDIFEMFNIKSTANYEIKIPAIKCLHGQPPNNKHICSADEENKENRMPLKKYSSGQKIEKSNLITFKTISIDNAANCNKIEIPAVNGRGLLPKTDAIKQNSDNNGVYINSNIPQNTILQIYNPIGDGYCGFRSLAIQEKMYSNILGYDIKWLIDILLYAKLECSQDYWFYMPECTQLASDAFNVPVVIFGANPIASLFFLLFNQKPGR</sequence>